<gene>
    <name evidence="8" type="ORF">H6F41_14790</name>
</gene>
<comment type="similarity">
    <text evidence="1">Belongs to the peptidase S66 family.</text>
</comment>
<keyword evidence="3" id="KW-0645">Protease</keyword>
<dbReference type="SUPFAM" id="SSF141986">
    <property type="entry name" value="LD-carboxypeptidase A C-terminal domain-like"/>
    <property type="match status" value="1"/>
</dbReference>
<keyword evidence="4" id="KW-0378">Hydrolase</keyword>
<dbReference type="Gene3D" id="3.40.50.10740">
    <property type="entry name" value="Class I glutamine amidotransferase-like"/>
    <property type="match status" value="1"/>
</dbReference>
<dbReference type="InterPro" id="IPR027478">
    <property type="entry name" value="LdcA_N"/>
</dbReference>
<dbReference type="InterPro" id="IPR040921">
    <property type="entry name" value="Peptidase_S66C"/>
</dbReference>
<dbReference type="Pfam" id="PF02016">
    <property type="entry name" value="Peptidase_S66"/>
    <property type="match status" value="1"/>
</dbReference>
<dbReference type="RefSeq" id="WP_190404228.1">
    <property type="nucleotide sequence ID" value="NZ_JACJQB010000037.1"/>
</dbReference>
<sequence length="306" mass="34029">MQPNKFPPSINPSQKIRVIAPSGALREWERLEQGLQVWRDRNYALTIPENLNQAWGYLAGSDEHRCQQLIDAWNDPDCVAIVCARGGYGSMRLLEKLDWQKLADQPKWLIGFSDITALVWGLAKHKNIGGLHAPVLTTLGNEPLRSQQQLFDCLEGKINRLTIAGEGWQNGKSTGVLLPANLTLATHMIGTELCPDLENVILAIEDVGEAPYRVDRMLTHWRWSGYLHKLRGIAIGRFSQAEVSTPSFAMEDVWRDRLSDLGIPVVMHLPFGHDGENAPLPVGSIAEIDAHQGTLSITIGNDHLKS</sequence>
<evidence type="ECO:0000313" key="8">
    <source>
        <dbReference type="EMBL" id="MBD2189401.1"/>
    </source>
</evidence>
<evidence type="ECO:0000256" key="4">
    <source>
        <dbReference type="ARBA" id="ARBA00022801"/>
    </source>
</evidence>
<evidence type="ECO:0000256" key="2">
    <source>
        <dbReference type="ARBA" id="ARBA00022645"/>
    </source>
</evidence>
<dbReference type="Gene3D" id="3.50.30.60">
    <property type="entry name" value="LD-carboxypeptidase A C-terminal domain-like"/>
    <property type="match status" value="1"/>
</dbReference>
<evidence type="ECO:0000259" key="7">
    <source>
        <dbReference type="Pfam" id="PF17676"/>
    </source>
</evidence>
<feature type="domain" description="LD-carboxypeptidase N-terminal" evidence="6">
    <location>
        <begin position="16"/>
        <end position="132"/>
    </location>
</feature>
<comment type="caution">
    <text evidence="8">The sequence shown here is derived from an EMBL/GenBank/DDBJ whole genome shotgun (WGS) entry which is preliminary data.</text>
</comment>
<name>A0ABR7ZZG7_9CYAN</name>
<dbReference type="CDD" id="cd07025">
    <property type="entry name" value="Peptidase_S66"/>
    <property type="match status" value="1"/>
</dbReference>
<dbReference type="InterPro" id="IPR027461">
    <property type="entry name" value="Carboxypeptidase_A_C_sf"/>
</dbReference>
<protein>
    <submittedName>
        <fullName evidence="8">LD-carboxypeptidase</fullName>
    </submittedName>
</protein>
<proteinExistence type="inferred from homology"/>
<dbReference type="PIRSF" id="PIRSF028757">
    <property type="entry name" value="LD-carboxypeptidase"/>
    <property type="match status" value="1"/>
</dbReference>
<evidence type="ECO:0000313" key="9">
    <source>
        <dbReference type="Proteomes" id="UP000642094"/>
    </source>
</evidence>
<keyword evidence="2" id="KW-0121">Carboxypeptidase</keyword>
<dbReference type="Proteomes" id="UP000642094">
    <property type="component" value="Unassembled WGS sequence"/>
</dbReference>
<dbReference type="InterPro" id="IPR040449">
    <property type="entry name" value="Peptidase_S66_N"/>
</dbReference>
<feature type="domain" description="LD-carboxypeptidase C-terminal" evidence="7">
    <location>
        <begin position="174"/>
        <end position="288"/>
    </location>
</feature>
<dbReference type="EMBL" id="JACJQB010000037">
    <property type="protein sequence ID" value="MBD2189401.1"/>
    <property type="molecule type" value="Genomic_DNA"/>
</dbReference>
<accession>A0ABR7ZZG7</accession>
<reference evidence="8 9" key="1">
    <citation type="journal article" date="2020" name="ISME J.">
        <title>Comparative genomics reveals insights into cyanobacterial evolution and habitat adaptation.</title>
        <authorList>
            <person name="Chen M.Y."/>
            <person name="Teng W.K."/>
            <person name="Zhao L."/>
            <person name="Hu C.X."/>
            <person name="Zhou Y.K."/>
            <person name="Han B.P."/>
            <person name="Song L.R."/>
            <person name="Shu W.S."/>
        </authorList>
    </citation>
    <scope>NUCLEOTIDE SEQUENCE [LARGE SCALE GENOMIC DNA]</scope>
    <source>
        <strain evidence="8 9">FACHB-723</strain>
    </source>
</reference>
<keyword evidence="9" id="KW-1185">Reference proteome</keyword>
<dbReference type="PANTHER" id="PTHR30237:SF2">
    <property type="entry name" value="MUREIN TETRAPEPTIDE CARBOXYPEPTIDASE"/>
    <property type="match status" value="1"/>
</dbReference>
<evidence type="ECO:0000256" key="3">
    <source>
        <dbReference type="ARBA" id="ARBA00022670"/>
    </source>
</evidence>
<dbReference type="InterPro" id="IPR003507">
    <property type="entry name" value="S66_fam"/>
</dbReference>
<evidence type="ECO:0000256" key="1">
    <source>
        <dbReference type="ARBA" id="ARBA00010233"/>
    </source>
</evidence>
<keyword evidence="5" id="KW-0720">Serine protease</keyword>
<organism evidence="8 9">
    <name type="scientific">Pseudanabaena mucicola FACHB-723</name>
    <dbReference type="NCBI Taxonomy" id="2692860"/>
    <lineage>
        <taxon>Bacteria</taxon>
        <taxon>Bacillati</taxon>
        <taxon>Cyanobacteriota</taxon>
        <taxon>Cyanophyceae</taxon>
        <taxon>Pseudanabaenales</taxon>
        <taxon>Pseudanabaenaceae</taxon>
        <taxon>Pseudanabaena</taxon>
    </lineage>
</organism>
<dbReference type="Pfam" id="PF17676">
    <property type="entry name" value="Peptidase_S66C"/>
    <property type="match status" value="1"/>
</dbReference>
<evidence type="ECO:0000256" key="5">
    <source>
        <dbReference type="ARBA" id="ARBA00022825"/>
    </source>
</evidence>
<dbReference type="InterPro" id="IPR029062">
    <property type="entry name" value="Class_I_gatase-like"/>
</dbReference>
<dbReference type="SUPFAM" id="SSF52317">
    <property type="entry name" value="Class I glutamine amidotransferase-like"/>
    <property type="match status" value="1"/>
</dbReference>
<evidence type="ECO:0000259" key="6">
    <source>
        <dbReference type="Pfam" id="PF02016"/>
    </source>
</evidence>
<dbReference type="PANTHER" id="PTHR30237">
    <property type="entry name" value="MURAMOYLTETRAPEPTIDE CARBOXYPEPTIDASE"/>
    <property type="match status" value="1"/>
</dbReference>